<comment type="caution">
    <text evidence="2">The sequence shown here is derived from an EMBL/GenBank/DDBJ whole genome shotgun (WGS) entry which is preliminary data.</text>
</comment>
<evidence type="ECO:0000313" key="3">
    <source>
        <dbReference type="Proteomes" id="UP000886884"/>
    </source>
</evidence>
<dbReference type="Gene3D" id="2.40.10.270">
    <property type="entry name" value="Bacteriophage SPP1 head-tail adaptor protein"/>
    <property type="match status" value="1"/>
</dbReference>
<name>A0A9D1TEM4_9FIRM</name>
<organism evidence="2 3">
    <name type="scientific">Candidatus Ornithocaccomicrobium faecavium</name>
    <dbReference type="NCBI Taxonomy" id="2840890"/>
    <lineage>
        <taxon>Bacteria</taxon>
        <taxon>Bacillati</taxon>
        <taxon>Bacillota</taxon>
        <taxon>Clostridia</taxon>
        <taxon>Candidatus Ornithocaccomicrobium</taxon>
    </lineage>
</organism>
<protein>
    <submittedName>
        <fullName evidence="2">Phage head closure protein</fullName>
    </submittedName>
</protein>
<dbReference type="NCBIfam" id="TIGR01563">
    <property type="entry name" value="gp16_SPP1"/>
    <property type="match status" value="1"/>
</dbReference>
<dbReference type="Proteomes" id="UP000886884">
    <property type="component" value="Unassembled WGS sequence"/>
</dbReference>
<proteinExistence type="predicted"/>
<dbReference type="InterPro" id="IPR038666">
    <property type="entry name" value="SSP1_head-tail_sf"/>
</dbReference>
<reference evidence="2" key="1">
    <citation type="submission" date="2020-10" db="EMBL/GenBank/DDBJ databases">
        <authorList>
            <person name="Gilroy R."/>
        </authorList>
    </citation>
    <scope>NUCLEOTIDE SEQUENCE</scope>
    <source>
        <strain evidence="2">CHK183-6373</strain>
    </source>
</reference>
<dbReference type="Pfam" id="PF05521">
    <property type="entry name" value="Phage_HCP"/>
    <property type="match status" value="1"/>
</dbReference>
<evidence type="ECO:0000313" key="2">
    <source>
        <dbReference type="EMBL" id="HIV29022.1"/>
    </source>
</evidence>
<feature type="region of interest" description="Disordered" evidence="1">
    <location>
        <begin position="1"/>
        <end position="24"/>
    </location>
</feature>
<reference evidence="2" key="2">
    <citation type="journal article" date="2021" name="PeerJ">
        <title>Extensive microbial diversity within the chicken gut microbiome revealed by metagenomics and culture.</title>
        <authorList>
            <person name="Gilroy R."/>
            <person name="Ravi A."/>
            <person name="Getino M."/>
            <person name="Pursley I."/>
            <person name="Horton D.L."/>
            <person name="Alikhan N.F."/>
            <person name="Baker D."/>
            <person name="Gharbi K."/>
            <person name="Hall N."/>
            <person name="Watson M."/>
            <person name="Adriaenssens E.M."/>
            <person name="Foster-Nyarko E."/>
            <person name="Jarju S."/>
            <person name="Secka A."/>
            <person name="Antonio M."/>
            <person name="Oren A."/>
            <person name="Chaudhuri R.R."/>
            <person name="La Ragione R."/>
            <person name="Hildebrand F."/>
            <person name="Pallen M.J."/>
        </authorList>
    </citation>
    <scope>NUCLEOTIDE SEQUENCE</scope>
    <source>
        <strain evidence="2">CHK183-6373</strain>
    </source>
</reference>
<dbReference type="InterPro" id="IPR008767">
    <property type="entry name" value="Phage_SPP1_head-tail_adaptor"/>
</dbReference>
<evidence type="ECO:0000256" key="1">
    <source>
        <dbReference type="SAM" id="MobiDB-lite"/>
    </source>
</evidence>
<accession>A0A9D1TEM4</accession>
<dbReference type="AlphaFoldDB" id="A0A9D1TEM4"/>
<sequence>MKAGDLKHRITIERPEETTDERGNRRTVWRPIATCWASMADVSGRDFYAAQAYQAQDTVTFGIRWRDSIDRECRIVHAGQIYQIEQINHLGYKRDFMHIKTRLIRGEGV</sequence>
<dbReference type="EMBL" id="DVOT01000246">
    <property type="protein sequence ID" value="HIV29022.1"/>
    <property type="molecule type" value="Genomic_DNA"/>
</dbReference>
<gene>
    <name evidence="2" type="ORF">IAA64_13750</name>
</gene>